<gene>
    <name evidence="2" type="ORF">PCOR1329_LOCUS33178</name>
</gene>
<evidence type="ECO:0000313" key="2">
    <source>
        <dbReference type="EMBL" id="CAK0836793.1"/>
    </source>
</evidence>
<dbReference type="Gene3D" id="3.40.30.10">
    <property type="entry name" value="Glutaredoxin"/>
    <property type="match status" value="1"/>
</dbReference>
<name>A0ABN9SW91_9DINO</name>
<dbReference type="SUPFAM" id="SSF47616">
    <property type="entry name" value="GST C-terminal domain-like"/>
    <property type="match status" value="1"/>
</dbReference>
<evidence type="ECO:0000259" key="1">
    <source>
        <dbReference type="PROSITE" id="PS50404"/>
    </source>
</evidence>
<reference evidence="2" key="1">
    <citation type="submission" date="2023-10" db="EMBL/GenBank/DDBJ databases">
        <authorList>
            <person name="Chen Y."/>
            <person name="Shah S."/>
            <person name="Dougan E. K."/>
            <person name="Thang M."/>
            <person name="Chan C."/>
        </authorList>
    </citation>
    <scope>NUCLEOTIDE SEQUENCE [LARGE SCALE GENOMIC DNA]</scope>
</reference>
<sequence>MPMKLYAHPANYKTHKALIAAKYVGLEVETPAGAAAAQTGKIPVLETPQGCIFSSAAIARYISRINRQVALYGQNLLEGGMIDSWIEFCTHELEVPLCTWVLPKMGVFEEVPEATACAKEDVKRALTVLNNHLLHNTYMVGGVRGPRLCFPRFFEVALPRDAFQRLRFAESVPGLPRSS</sequence>
<protein>
    <recommendedName>
        <fullName evidence="1">GST N-terminal domain-containing protein</fullName>
    </recommendedName>
</protein>
<dbReference type="SUPFAM" id="SSF52833">
    <property type="entry name" value="Thioredoxin-like"/>
    <property type="match status" value="1"/>
</dbReference>
<dbReference type="Pfam" id="PF02798">
    <property type="entry name" value="GST_N"/>
    <property type="match status" value="1"/>
</dbReference>
<dbReference type="Proteomes" id="UP001189429">
    <property type="component" value="Unassembled WGS sequence"/>
</dbReference>
<dbReference type="Gene3D" id="1.20.1050.10">
    <property type="match status" value="1"/>
</dbReference>
<dbReference type="PANTHER" id="PTHR43986">
    <property type="entry name" value="ELONGATION FACTOR 1-GAMMA"/>
    <property type="match status" value="1"/>
</dbReference>
<organism evidence="2 3">
    <name type="scientific">Prorocentrum cordatum</name>
    <dbReference type="NCBI Taxonomy" id="2364126"/>
    <lineage>
        <taxon>Eukaryota</taxon>
        <taxon>Sar</taxon>
        <taxon>Alveolata</taxon>
        <taxon>Dinophyceae</taxon>
        <taxon>Prorocentrales</taxon>
        <taxon>Prorocentraceae</taxon>
        <taxon>Prorocentrum</taxon>
    </lineage>
</organism>
<keyword evidence="3" id="KW-1185">Reference proteome</keyword>
<dbReference type="InterPro" id="IPR004045">
    <property type="entry name" value="Glutathione_S-Trfase_N"/>
</dbReference>
<evidence type="ECO:0000313" key="3">
    <source>
        <dbReference type="Proteomes" id="UP001189429"/>
    </source>
</evidence>
<feature type="domain" description="GST N-terminal" evidence="1">
    <location>
        <begin position="1"/>
        <end position="70"/>
    </location>
</feature>
<proteinExistence type="predicted"/>
<dbReference type="InterPro" id="IPR036249">
    <property type="entry name" value="Thioredoxin-like_sf"/>
</dbReference>
<dbReference type="InterPro" id="IPR036282">
    <property type="entry name" value="Glutathione-S-Trfase_C_sf"/>
</dbReference>
<accession>A0ABN9SW91</accession>
<dbReference type="InterPro" id="IPR050802">
    <property type="entry name" value="EF-GSTs"/>
</dbReference>
<dbReference type="PANTHER" id="PTHR43986:SF1">
    <property type="entry name" value="ELONGATION FACTOR 1-GAMMA"/>
    <property type="match status" value="1"/>
</dbReference>
<comment type="caution">
    <text evidence="2">The sequence shown here is derived from an EMBL/GenBank/DDBJ whole genome shotgun (WGS) entry which is preliminary data.</text>
</comment>
<dbReference type="PROSITE" id="PS50404">
    <property type="entry name" value="GST_NTER"/>
    <property type="match status" value="1"/>
</dbReference>
<dbReference type="EMBL" id="CAUYUJ010013814">
    <property type="protein sequence ID" value="CAK0836793.1"/>
    <property type="molecule type" value="Genomic_DNA"/>
</dbReference>